<keyword evidence="2" id="KW-1185">Reference proteome</keyword>
<dbReference type="InterPro" id="IPR039968">
    <property type="entry name" value="BcerS-like"/>
</dbReference>
<sequence length="392" mass="47184">MGTYTIIEVNDDITKKEFLELPVRLYRNEKNWVRPLDFEINNIFNPKENKMFQHGECCRWIMTNDSNETIGRVAAFIDHKSKDLNDQPTGGMGFFECIENKEAAFALFDHCKKWLKERNIEAMDGPVNFGERHQWWGLQVEGEHRPVYNMPYHKSYYKEFFEEYGFQVYFKQFTYKTIFSPDSLSDIIKWKADRLAKNPDYRVEHFSKSKTQRFIKDFVHIYNEAWVKEIPGIEGITEHQTQTLFDDLKPIIHEKLMWFAYYKDQPIGFFIMIQDLNEYLQHINGKITFYGKLRFLYYKYFQRNKNAIGLIFGVVPEFQKRGIEAAMIYEFSKSGLDNKFPFRTLEMNWIGDFNPRMSHLMKHIGAKVYKTHHTYRKLFDEKKEFKRSEIIQ</sequence>
<organism evidence="1 2">
    <name type="scientific">Marinifilum breve</name>
    <dbReference type="NCBI Taxonomy" id="2184082"/>
    <lineage>
        <taxon>Bacteria</taxon>
        <taxon>Pseudomonadati</taxon>
        <taxon>Bacteroidota</taxon>
        <taxon>Bacteroidia</taxon>
        <taxon>Marinilabiliales</taxon>
        <taxon>Marinifilaceae</taxon>
    </lineage>
</organism>
<comment type="caution">
    <text evidence="1">The sequence shown here is derived from an EMBL/GenBank/DDBJ whole genome shotgun (WGS) entry which is preliminary data.</text>
</comment>
<name>A0A2V3ZVW5_9BACT</name>
<dbReference type="AlphaFoldDB" id="A0A2V3ZVW5"/>
<dbReference type="Proteomes" id="UP000248079">
    <property type="component" value="Unassembled WGS sequence"/>
</dbReference>
<evidence type="ECO:0000313" key="1">
    <source>
        <dbReference type="EMBL" id="PXY00805.1"/>
    </source>
</evidence>
<dbReference type="RefSeq" id="WP_110361171.1">
    <property type="nucleotide sequence ID" value="NZ_QFLI01000005.1"/>
</dbReference>
<gene>
    <name evidence="1" type="ORF">DF185_12945</name>
</gene>
<dbReference type="PANTHER" id="PTHR41368:SF1">
    <property type="entry name" value="PROTEIN YGHO"/>
    <property type="match status" value="1"/>
</dbReference>
<dbReference type="EMBL" id="QFLI01000005">
    <property type="protein sequence ID" value="PXY00805.1"/>
    <property type="molecule type" value="Genomic_DNA"/>
</dbReference>
<protein>
    <recommendedName>
        <fullName evidence="3">N-acetyltransferase</fullName>
    </recommendedName>
</protein>
<reference evidence="1 2" key="1">
    <citation type="submission" date="2018-05" db="EMBL/GenBank/DDBJ databases">
        <title>Marinifilum breve JC075T sp. nov., a marine bacterium isolated from Yongle Blue Hole in the South China Sea.</title>
        <authorList>
            <person name="Fu T."/>
        </authorList>
    </citation>
    <scope>NUCLEOTIDE SEQUENCE [LARGE SCALE GENOMIC DNA]</scope>
    <source>
        <strain evidence="1 2">JC075</strain>
    </source>
</reference>
<dbReference type="PANTHER" id="PTHR41368">
    <property type="entry name" value="PROTEIN YGHO"/>
    <property type="match status" value="1"/>
</dbReference>
<dbReference type="OrthoDB" id="9806005at2"/>
<dbReference type="SUPFAM" id="SSF55729">
    <property type="entry name" value="Acyl-CoA N-acyltransferases (Nat)"/>
    <property type="match status" value="1"/>
</dbReference>
<evidence type="ECO:0008006" key="3">
    <source>
        <dbReference type="Google" id="ProtNLM"/>
    </source>
</evidence>
<proteinExistence type="predicted"/>
<evidence type="ECO:0000313" key="2">
    <source>
        <dbReference type="Proteomes" id="UP000248079"/>
    </source>
</evidence>
<accession>A0A2V3ZVW5</accession>
<dbReference type="InterPro" id="IPR016181">
    <property type="entry name" value="Acyl_CoA_acyltransferase"/>
</dbReference>
<dbReference type="Gene3D" id="3.40.630.30">
    <property type="match status" value="1"/>
</dbReference>